<accession>A0A288QYH6</accession>
<dbReference type="KEGG" id="wso:WSWS_01286"/>
<dbReference type="RefSeq" id="WP_070230481.1">
    <property type="nucleotide sequence ID" value="NZ_BJYO01000004.1"/>
</dbReference>
<dbReference type="EMBL" id="QRAS01000003">
    <property type="protein sequence ID" value="RDL05366.1"/>
    <property type="molecule type" value="Genomic_DNA"/>
</dbReference>
<proteinExistence type="predicted"/>
<organism evidence="1 2">
    <name type="scientific">Weissella soli</name>
    <dbReference type="NCBI Taxonomy" id="155866"/>
    <lineage>
        <taxon>Bacteria</taxon>
        <taxon>Bacillati</taxon>
        <taxon>Bacillota</taxon>
        <taxon>Bacilli</taxon>
        <taxon>Lactobacillales</taxon>
        <taxon>Lactobacillaceae</taxon>
        <taxon>Weissella</taxon>
    </lineage>
</organism>
<dbReference type="AlphaFoldDB" id="A0A288QYH6"/>
<sequence length="147" mass="17486">MLEYFEFYRGNMLTGFDYYYGKLTDQHAFLLKTTKDLGFLPAEVTEPSFDFNRQLAPNPKLQQYDGLWIDLTFQWQAFSKQMEGFIGGWAKEYNGSSDALGANDEWGLRVKYDTNEEEQRFWGVNRYTDNFDDFLKWLDSMASRRIR</sequence>
<protein>
    <submittedName>
        <fullName evidence="1">Uncharacterized protein</fullName>
    </submittedName>
</protein>
<dbReference type="OrthoDB" id="2141036at2"/>
<keyword evidence="2" id="KW-1185">Reference proteome</keyword>
<evidence type="ECO:0000313" key="1">
    <source>
        <dbReference type="EMBL" id="RDL05366.1"/>
    </source>
</evidence>
<gene>
    <name evidence="1" type="ORF">DFP99_1323</name>
</gene>
<comment type="caution">
    <text evidence="1">The sequence shown here is derived from an EMBL/GenBank/DDBJ whole genome shotgun (WGS) entry which is preliminary data.</text>
</comment>
<dbReference type="GeneID" id="94546472"/>
<reference evidence="1 2" key="1">
    <citation type="submission" date="2018-07" db="EMBL/GenBank/DDBJ databases">
        <title>Genomic Encyclopedia of Type Strains, Phase III (KMG-III): the genomes of soil and plant-associated and newly described type strains.</title>
        <authorList>
            <person name="Whitman W."/>
        </authorList>
    </citation>
    <scope>NUCLEOTIDE SEQUENCE [LARGE SCALE GENOMIC DNA]</scope>
    <source>
        <strain evidence="1 2">CECT 7031</strain>
    </source>
</reference>
<evidence type="ECO:0000313" key="2">
    <source>
        <dbReference type="Proteomes" id="UP000254912"/>
    </source>
</evidence>
<dbReference type="Proteomes" id="UP000254912">
    <property type="component" value="Unassembled WGS sequence"/>
</dbReference>
<name>A0A288QYH6_9LACO</name>